<feature type="domain" description="NlpC/P60" evidence="6">
    <location>
        <begin position="213"/>
        <end position="337"/>
    </location>
</feature>
<evidence type="ECO:0000313" key="8">
    <source>
        <dbReference type="Proteomes" id="UP000189761"/>
    </source>
</evidence>
<dbReference type="Proteomes" id="UP000189761">
    <property type="component" value="Unassembled WGS sequence"/>
</dbReference>
<dbReference type="EMBL" id="MTLA01000152">
    <property type="protein sequence ID" value="OOP67894.1"/>
    <property type="molecule type" value="Genomic_DNA"/>
</dbReference>
<dbReference type="Pfam" id="PF00877">
    <property type="entry name" value="NLPC_P60"/>
    <property type="match status" value="1"/>
</dbReference>
<evidence type="ECO:0000313" key="7">
    <source>
        <dbReference type="EMBL" id="OOP67894.1"/>
    </source>
</evidence>
<accession>A0A8E2LF75</accession>
<evidence type="ECO:0000256" key="2">
    <source>
        <dbReference type="ARBA" id="ARBA00022670"/>
    </source>
</evidence>
<gene>
    <name evidence="7" type="ORF">BWZ43_13440</name>
</gene>
<dbReference type="AlphaFoldDB" id="A0A8E2LF75"/>
<keyword evidence="5" id="KW-0732">Signal</keyword>
<comment type="similarity">
    <text evidence="1">Belongs to the peptidase C40 family.</text>
</comment>
<dbReference type="InterPro" id="IPR038765">
    <property type="entry name" value="Papain-like_cys_pep_sf"/>
</dbReference>
<dbReference type="PANTHER" id="PTHR47053">
    <property type="entry name" value="MUREIN DD-ENDOPEPTIDASE MEPH-RELATED"/>
    <property type="match status" value="1"/>
</dbReference>
<dbReference type="InterPro" id="IPR051202">
    <property type="entry name" value="Peptidase_C40"/>
</dbReference>
<reference evidence="7 8" key="1">
    <citation type="submission" date="2017-01" db="EMBL/GenBank/DDBJ databases">
        <title>Draft genome sequence of Bacillus oleronius.</title>
        <authorList>
            <person name="Allam M."/>
        </authorList>
    </citation>
    <scope>NUCLEOTIDE SEQUENCE [LARGE SCALE GENOMIC DNA]</scope>
    <source>
        <strain evidence="7 8">DSM 9356</strain>
    </source>
</reference>
<evidence type="ECO:0000256" key="5">
    <source>
        <dbReference type="SAM" id="SignalP"/>
    </source>
</evidence>
<name>A0A8E2LF75_9BACI</name>
<keyword evidence="8" id="KW-1185">Reference proteome</keyword>
<dbReference type="PANTHER" id="PTHR47053:SF3">
    <property type="entry name" value="GAMMA-D-GLUTAMYL-L-LYSINE DIPEPTIDYL-PEPTIDASE"/>
    <property type="match status" value="1"/>
</dbReference>
<dbReference type="PROSITE" id="PS51935">
    <property type="entry name" value="NLPC_P60"/>
    <property type="match status" value="1"/>
</dbReference>
<keyword evidence="4" id="KW-0788">Thiol protease</keyword>
<dbReference type="Pfam" id="PF23795">
    <property type="entry name" value="SH3_YKFC_2nd"/>
    <property type="match status" value="1"/>
</dbReference>
<dbReference type="GO" id="GO:0006508">
    <property type="term" value="P:proteolysis"/>
    <property type="evidence" value="ECO:0007669"/>
    <property type="project" value="UniProtKB-KW"/>
</dbReference>
<evidence type="ECO:0000259" key="6">
    <source>
        <dbReference type="PROSITE" id="PS51935"/>
    </source>
</evidence>
<dbReference type="SUPFAM" id="SSF54001">
    <property type="entry name" value="Cysteine proteinases"/>
    <property type="match status" value="1"/>
</dbReference>
<feature type="chain" id="PRO_5038476209" evidence="5">
    <location>
        <begin position="25"/>
        <end position="337"/>
    </location>
</feature>
<sequence>MKWLKTSILALFLSFVFSIGNNTAEAITSSECNQSSVVKKSYINVPVATLWKEPGSKRSIDQSVLSIPVDMRKWTSSMSNVQKRIWLTGKTESQALYGQEVQILGTKGEWVQIAIKDQATVKNKYGYLGWLPKEQIHTGLLKYEKCPVAIVKARTTHLYDDKQKKDLEISFNTKLPVISEEQNWVQVNTPTNQVKWVKKTDVNIYTSKAEFPKPTGTDLVMTAKQFLGLSYLWSGTSAYGFDCSGFTFSIYKSYGMHLPRDASEQYKRGKPVLKTNLQPGDLLFFATNHGKGKVHHVAMYIGNGKMIHSPEAGKQVEIIPIDTPSYKKEFAGARRYI</sequence>
<evidence type="ECO:0000256" key="1">
    <source>
        <dbReference type="ARBA" id="ARBA00007074"/>
    </source>
</evidence>
<dbReference type="InterPro" id="IPR000064">
    <property type="entry name" value="NLP_P60_dom"/>
</dbReference>
<protein>
    <submittedName>
        <fullName evidence="7">Peptidase P60</fullName>
    </submittedName>
</protein>
<dbReference type="RefSeq" id="WP_078110398.1">
    <property type="nucleotide sequence ID" value="NZ_CP065424.1"/>
</dbReference>
<dbReference type="InterPro" id="IPR057812">
    <property type="entry name" value="SH3_YKFC_2nd"/>
</dbReference>
<evidence type="ECO:0000256" key="4">
    <source>
        <dbReference type="ARBA" id="ARBA00022807"/>
    </source>
</evidence>
<keyword evidence="2" id="KW-0645">Protease</keyword>
<evidence type="ECO:0000256" key="3">
    <source>
        <dbReference type="ARBA" id="ARBA00022801"/>
    </source>
</evidence>
<keyword evidence="3" id="KW-0378">Hydrolase</keyword>
<dbReference type="GO" id="GO:0008234">
    <property type="term" value="F:cysteine-type peptidase activity"/>
    <property type="evidence" value="ECO:0007669"/>
    <property type="project" value="UniProtKB-KW"/>
</dbReference>
<comment type="caution">
    <text evidence="7">The sequence shown here is derived from an EMBL/GenBank/DDBJ whole genome shotgun (WGS) entry which is preliminary data.</text>
</comment>
<organism evidence="7 8">
    <name type="scientific">Heyndrickxia oleronia</name>
    <dbReference type="NCBI Taxonomy" id="38875"/>
    <lineage>
        <taxon>Bacteria</taxon>
        <taxon>Bacillati</taxon>
        <taxon>Bacillota</taxon>
        <taxon>Bacilli</taxon>
        <taxon>Bacillales</taxon>
        <taxon>Bacillaceae</taxon>
        <taxon>Heyndrickxia</taxon>
    </lineage>
</organism>
<feature type="signal peptide" evidence="5">
    <location>
        <begin position="1"/>
        <end position="24"/>
    </location>
</feature>
<proteinExistence type="inferred from homology"/>
<dbReference type="Gene3D" id="3.90.1720.10">
    <property type="entry name" value="endopeptidase domain like (from Nostoc punctiforme)"/>
    <property type="match status" value="1"/>
</dbReference>
<dbReference type="Gene3D" id="2.30.30.40">
    <property type="entry name" value="SH3 Domains"/>
    <property type="match status" value="2"/>
</dbReference>